<dbReference type="GeneTree" id="ENSGT00390000003510"/>
<reference evidence="3" key="2">
    <citation type="submission" date="2025-08" db="UniProtKB">
        <authorList>
            <consortium name="Ensembl"/>
        </authorList>
    </citation>
    <scope>IDENTIFICATION</scope>
</reference>
<dbReference type="Proteomes" id="UP000007875">
    <property type="component" value="Unassembled WGS sequence"/>
</dbReference>
<dbReference type="OMA" id="KPWPIKC"/>
<evidence type="ECO:0000313" key="4">
    <source>
        <dbReference type="Proteomes" id="UP000007875"/>
    </source>
</evidence>
<evidence type="ECO:0000313" key="3">
    <source>
        <dbReference type="Ensembl" id="ENSCSAVP00000018591.1"/>
    </source>
</evidence>
<name>H2ZLX5_CIOSA</name>
<feature type="compositionally biased region" description="Low complexity" evidence="2">
    <location>
        <begin position="111"/>
        <end position="122"/>
    </location>
</feature>
<keyword evidence="4" id="KW-1185">Reference proteome</keyword>
<proteinExistence type="predicted"/>
<evidence type="ECO:0000256" key="1">
    <source>
        <dbReference type="SAM" id="Coils"/>
    </source>
</evidence>
<sequence length="307" mass="34996">MGKMEDLLVKLQDYEQHLQDLKAQESYLAEKYRSILKPWPIKCEAEPPPKNEEEEAATTSSNGLKEVEKMLEKARVVRSKHSAPRTKSAPKCKDCVKGNCSKHKSLKTIKSKSTSTSTSAKTEVGSKPNIKTEAKPTKSETFLPKRQQNYKYVNFEEVLQENPIPQKILKLRAMHEKLKANEVFDSMFMELPCEAEKRFISKLRGCGGSTDNDILTSVAVNNKIEECVAVAERLIEALSAFKEPEFGVDLKFMYHRKSLLAHAQALVEDLDKMFSYIHKVEVIDFGESENIPQMELDEISSFHQYFV</sequence>
<accession>H2ZLX5</accession>
<dbReference type="InParanoid" id="H2ZLX5"/>
<dbReference type="Ensembl" id="ENSCSAVT00000018793.1">
    <property type="protein sequence ID" value="ENSCSAVP00000018591.1"/>
    <property type="gene ID" value="ENSCSAVG00000010924.1"/>
</dbReference>
<keyword evidence="1" id="KW-0175">Coiled coil</keyword>
<evidence type="ECO:0000256" key="2">
    <source>
        <dbReference type="SAM" id="MobiDB-lite"/>
    </source>
</evidence>
<reference evidence="3" key="3">
    <citation type="submission" date="2025-09" db="UniProtKB">
        <authorList>
            <consortium name="Ensembl"/>
        </authorList>
    </citation>
    <scope>IDENTIFICATION</scope>
</reference>
<reference evidence="4" key="1">
    <citation type="submission" date="2003-08" db="EMBL/GenBank/DDBJ databases">
        <authorList>
            <person name="Birren B."/>
            <person name="Nusbaum C."/>
            <person name="Abebe A."/>
            <person name="Abouelleil A."/>
            <person name="Adekoya E."/>
            <person name="Ait-zahra M."/>
            <person name="Allen N."/>
            <person name="Allen T."/>
            <person name="An P."/>
            <person name="Anderson M."/>
            <person name="Anderson S."/>
            <person name="Arachchi H."/>
            <person name="Armbruster J."/>
            <person name="Bachantsang P."/>
            <person name="Baldwin J."/>
            <person name="Barry A."/>
            <person name="Bayul T."/>
            <person name="Blitshsteyn B."/>
            <person name="Bloom T."/>
            <person name="Blye J."/>
            <person name="Boguslavskiy L."/>
            <person name="Borowsky M."/>
            <person name="Boukhgalter B."/>
            <person name="Brunache A."/>
            <person name="Butler J."/>
            <person name="Calixte N."/>
            <person name="Calvo S."/>
            <person name="Camarata J."/>
            <person name="Campo K."/>
            <person name="Chang J."/>
            <person name="Cheshatsang Y."/>
            <person name="Citroen M."/>
            <person name="Collymore A."/>
            <person name="Considine T."/>
            <person name="Cook A."/>
            <person name="Cooke P."/>
            <person name="Corum B."/>
            <person name="Cuomo C."/>
            <person name="David R."/>
            <person name="Dawoe T."/>
            <person name="Degray S."/>
            <person name="Dodge S."/>
            <person name="Dooley K."/>
            <person name="Dorje P."/>
            <person name="Dorjee K."/>
            <person name="Dorris L."/>
            <person name="Duffey N."/>
            <person name="Dupes A."/>
            <person name="Elkins T."/>
            <person name="Engels R."/>
            <person name="Erickson J."/>
            <person name="Farina A."/>
            <person name="Faro S."/>
            <person name="Ferreira P."/>
            <person name="Fischer H."/>
            <person name="Fitzgerald M."/>
            <person name="Foley K."/>
            <person name="Gage D."/>
            <person name="Galagan J."/>
            <person name="Gearin G."/>
            <person name="Gnerre S."/>
            <person name="Gnirke A."/>
            <person name="Goyette A."/>
            <person name="Graham J."/>
            <person name="Grandbois E."/>
            <person name="Gyaltsen K."/>
            <person name="Hafez N."/>
            <person name="Hagopian D."/>
            <person name="Hagos B."/>
            <person name="Hall J."/>
            <person name="Hatcher B."/>
            <person name="Heller A."/>
            <person name="Higgins H."/>
            <person name="Honan T."/>
            <person name="Horn A."/>
            <person name="Houde N."/>
            <person name="Hughes L."/>
            <person name="Hulme W."/>
            <person name="Husby E."/>
            <person name="Iliev I."/>
            <person name="Jaffe D."/>
            <person name="Jones C."/>
            <person name="Kamal M."/>
            <person name="Kamat A."/>
            <person name="Kamvysselis M."/>
            <person name="Karlsson E."/>
            <person name="Kells C."/>
            <person name="Kieu A."/>
            <person name="Kisner P."/>
            <person name="Kodira C."/>
            <person name="Kulbokas E."/>
            <person name="Labutti K."/>
            <person name="Lama D."/>
            <person name="Landers T."/>
            <person name="Leger J."/>
            <person name="Levine S."/>
            <person name="Lewis D."/>
            <person name="Lewis T."/>
            <person name="Lindblad-toh K."/>
            <person name="Liu X."/>
            <person name="Lokyitsang T."/>
            <person name="Lokyitsang Y."/>
            <person name="Lucien O."/>
            <person name="Lui A."/>
            <person name="Ma L.J."/>
            <person name="Mabbitt R."/>
            <person name="Macdonald J."/>
            <person name="Maclean C."/>
            <person name="Major J."/>
            <person name="Manning J."/>
            <person name="Marabella R."/>
            <person name="Maru K."/>
            <person name="Matthews C."/>
            <person name="Mauceli E."/>
            <person name="Mccarthy M."/>
            <person name="Mcdonough S."/>
            <person name="Mcghee T."/>
            <person name="Meldrim J."/>
            <person name="Meneus L."/>
            <person name="Mesirov J."/>
            <person name="Mihalev A."/>
            <person name="Mihova T."/>
            <person name="Mikkelsen T."/>
            <person name="Mlenga V."/>
            <person name="Moru K."/>
            <person name="Mozes J."/>
            <person name="Mulrain L."/>
            <person name="Munson G."/>
            <person name="Naylor J."/>
            <person name="Newes C."/>
            <person name="Nguyen C."/>
            <person name="Nguyen N."/>
            <person name="Nguyen T."/>
            <person name="Nicol R."/>
            <person name="Nielsen C."/>
            <person name="Nizzari M."/>
            <person name="Norbu C."/>
            <person name="Norbu N."/>
            <person name="O'donnell P."/>
            <person name="Okoawo O."/>
            <person name="O'leary S."/>
            <person name="Omotosho B."/>
            <person name="O'neill K."/>
            <person name="Osman S."/>
            <person name="Parker S."/>
            <person name="Perrin D."/>
            <person name="Phunkhang P."/>
            <person name="Piqani B."/>
            <person name="Purcell S."/>
            <person name="Rachupka T."/>
            <person name="Ramasamy U."/>
            <person name="Rameau R."/>
            <person name="Ray V."/>
            <person name="Raymond C."/>
            <person name="Retta R."/>
            <person name="Richardson S."/>
            <person name="Rise C."/>
            <person name="Rodriguez J."/>
            <person name="Rogers J."/>
            <person name="Rogov P."/>
            <person name="Rutman M."/>
            <person name="Schupbach R."/>
            <person name="Seaman C."/>
            <person name="Settipalli S."/>
            <person name="Sharpe T."/>
            <person name="Sheridan J."/>
            <person name="Sherpa N."/>
            <person name="Shi J."/>
            <person name="Smirnov S."/>
            <person name="Smith C."/>
            <person name="Sougnez C."/>
            <person name="Spencer B."/>
            <person name="Stalker J."/>
            <person name="Stange-thomann N."/>
            <person name="Stavropoulos S."/>
            <person name="Stetson K."/>
            <person name="Stone C."/>
            <person name="Stone S."/>
            <person name="Stubbs M."/>
            <person name="Talamas J."/>
            <person name="Tchuinga P."/>
            <person name="Tenzing P."/>
            <person name="Tesfaye S."/>
            <person name="Theodore J."/>
            <person name="Thoulutsang Y."/>
            <person name="Topham K."/>
            <person name="Towey S."/>
            <person name="Tsamla T."/>
            <person name="Tsomo N."/>
            <person name="Vallee D."/>
            <person name="Vassiliev H."/>
            <person name="Venkataraman V."/>
            <person name="Vinson J."/>
            <person name="Vo A."/>
            <person name="Wade C."/>
            <person name="Wang S."/>
            <person name="Wangchuk T."/>
            <person name="Wangdi T."/>
            <person name="Whittaker C."/>
            <person name="Wilkinson J."/>
            <person name="Wu Y."/>
            <person name="Wyman D."/>
            <person name="Yadav S."/>
            <person name="Yang S."/>
            <person name="Yang X."/>
            <person name="Yeager S."/>
            <person name="Yee E."/>
            <person name="Young G."/>
            <person name="Zainoun J."/>
            <person name="Zembeck L."/>
            <person name="Zimmer A."/>
            <person name="Zody M."/>
            <person name="Lander E."/>
        </authorList>
    </citation>
    <scope>NUCLEOTIDE SEQUENCE [LARGE SCALE GENOMIC DNA]</scope>
</reference>
<feature type="region of interest" description="Disordered" evidence="2">
    <location>
        <begin position="106"/>
        <end position="139"/>
    </location>
</feature>
<feature type="region of interest" description="Disordered" evidence="2">
    <location>
        <begin position="40"/>
        <end position="65"/>
    </location>
</feature>
<organism evidence="3 4">
    <name type="scientific">Ciona savignyi</name>
    <name type="common">Pacific transparent sea squirt</name>
    <dbReference type="NCBI Taxonomy" id="51511"/>
    <lineage>
        <taxon>Eukaryota</taxon>
        <taxon>Metazoa</taxon>
        <taxon>Chordata</taxon>
        <taxon>Tunicata</taxon>
        <taxon>Ascidiacea</taxon>
        <taxon>Phlebobranchia</taxon>
        <taxon>Cionidae</taxon>
        <taxon>Ciona</taxon>
    </lineage>
</organism>
<dbReference type="HOGENOM" id="CLU_1075750_0_0_1"/>
<feature type="coiled-coil region" evidence="1">
    <location>
        <begin position="4"/>
        <end position="31"/>
    </location>
</feature>
<protein>
    <submittedName>
        <fullName evidence="3">Uncharacterized protein</fullName>
    </submittedName>
</protein>
<dbReference type="AlphaFoldDB" id="H2ZLX5"/>